<proteinExistence type="predicted"/>
<keyword evidence="1" id="KW-0812">Transmembrane</keyword>
<dbReference type="RefSeq" id="WP_378324246.1">
    <property type="nucleotide sequence ID" value="NZ_JBHTGP010000015.1"/>
</dbReference>
<keyword evidence="1" id="KW-1133">Transmembrane helix</keyword>
<reference evidence="3" key="1">
    <citation type="journal article" date="2019" name="Int. J. Syst. Evol. Microbiol.">
        <title>The Global Catalogue of Microorganisms (GCM) 10K type strain sequencing project: providing services to taxonomists for standard genome sequencing and annotation.</title>
        <authorList>
            <consortium name="The Broad Institute Genomics Platform"/>
            <consortium name="The Broad Institute Genome Sequencing Center for Infectious Disease"/>
            <person name="Wu L."/>
            <person name="Ma J."/>
        </authorList>
    </citation>
    <scope>NUCLEOTIDE SEQUENCE [LARGE SCALE GENOMIC DNA]</scope>
    <source>
        <strain evidence="3">JCM 9371</strain>
    </source>
</reference>
<feature type="transmembrane region" description="Helical" evidence="1">
    <location>
        <begin position="103"/>
        <end position="126"/>
    </location>
</feature>
<accession>A0ABW2XT46</accession>
<keyword evidence="3" id="KW-1185">Reference proteome</keyword>
<dbReference type="Proteomes" id="UP001597063">
    <property type="component" value="Unassembled WGS sequence"/>
</dbReference>
<evidence type="ECO:0000313" key="2">
    <source>
        <dbReference type="EMBL" id="MFD0688643.1"/>
    </source>
</evidence>
<gene>
    <name evidence="2" type="ORF">ACFQZM_29405</name>
</gene>
<sequence length="260" mass="28313">MPSPAPTAPTPTPDPFVDGRTLYCLKEENAGPLVDAAEKLHLAEKGTHGDRVRILGDKSRTELTVEKWARSGDWRRFQQACAAFAAEQALPDDPSDASWWTRVSGVVTGAVLAFLGAIFGLGATLVSTGKTERRRAADELRKAADGHYQACRACLEALRDGKGDALALQAAMEAPFNSLTAQLRRCDEAHRRWRYPGDLRKVLGDLDEAIKTANWTADPKTKAAGRFAELETARSHAQAVTHALVHPWRAGHRMRKGLGA</sequence>
<dbReference type="EMBL" id="JBHTGP010000015">
    <property type="protein sequence ID" value="MFD0688643.1"/>
    <property type="molecule type" value="Genomic_DNA"/>
</dbReference>
<evidence type="ECO:0000256" key="1">
    <source>
        <dbReference type="SAM" id="Phobius"/>
    </source>
</evidence>
<name>A0ABW2XT46_9ACTN</name>
<comment type="caution">
    <text evidence="2">The sequence shown here is derived from an EMBL/GenBank/DDBJ whole genome shotgun (WGS) entry which is preliminary data.</text>
</comment>
<protein>
    <submittedName>
        <fullName evidence="2">Uncharacterized protein</fullName>
    </submittedName>
</protein>
<evidence type="ECO:0000313" key="3">
    <source>
        <dbReference type="Proteomes" id="UP001597063"/>
    </source>
</evidence>
<organism evidence="2 3">
    <name type="scientific">Actinomadura fibrosa</name>
    <dbReference type="NCBI Taxonomy" id="111802"/>
    <lineage>
        <taxon>Bacteria</taxon>
        <taxon>Bacillati</taxon>
        <taxon>Actinomycetota</taxon>
        <taxon>Actinomycetes</taxon>
        <taxon>Streptosporangiales</taxon>
        <taxon>Thermomonosporaceae</taxon>
        <taxon>Actinomadura</taxon>
    </lineage>
</organism>
<keyword evidence="1" id="KW-0472">Membrane</keyword>